<dbReference type="InterPro" id="IPR000929">
    <property type="entry name" value="Dopamine_rcpt"/>
</dbReference>
<reference evidence="14" key="2">
    <citation type="submission" date="2015-02" db="UniProtKB">
        <authorList>
            <consortium name="EnsemblMetazoa"/>
        </authorList>
    </citation>
    <scope>IDENTIFICATION</scope>
</reference>
<dbReference type="GO" id="GO:0005886">
    <property type="term" value="C:plasma membrane"/>
    <property type="evidence" value="ECO:0007669"/>
    <property type="project" value="UniProtKB-SubCell"/>
</dbReference>
<keyword evidence="15" id="KW-1185">Reference proteome</keyword>
<dbReference type="GO" id="GO:0043410">
    <property type="term" value="P:positive regulation of MAPK cascade"/>
    <property type="evidence" value="ECO:0007669"/>
    <property type="project" value="TreeGrafter"/>
</dbReference>
<dbReference type="PhylomeDB" id="T1IJG6"/>
<feature type="transmembrane region" description="Helical" evidence="12">
    <location>
        <begin position="71"/>
        <end position="93"/>
    </location>
</feature>
<protein>
    <recommendedName>
        <fullName evidence="13">G-protein coupled receptors family 1 profile domain-containing protein</fullName>
    </recommendedName>
</protein>
<dbReference type="STRING" id="126957.T1IJG6"/>
<evidence type="ECO:0000256" key="4">
    <source>
        <dbReference type="ARBA" id="ARBA00022692"/>
    </source>
</evidence>
<evidence type="ECO:0000256" key="6">
    <source>
        <dbReference type="ARBA" id="ARBA00023040"/>
    </source>
</evidence>
<proteinExistence type="inferred from homology"/>
<name>T1IJG6_STRMM</name>
<keyword evidence="3" id="KW-1003">Cell membrane</keyword>
<organism evidence="14 15">
    <name type="scientific">Strigamia maritima</name>
    <name type="common">European centipede</name>
    <name type="synonym">Geophilus maritimus</name>
    <dbReference type="NCBI Taxonomy" id="126957"/>
    <lineage>
        <taxon>Eukaryota</taxon>
        <taxon>Metazoa</taxon>
        <taxon>Ecdysozoa</taxon>
        <taxon>Arthropoda</taxon>
        <taxon>Myriapoda</taxon>
        <taxon>Chilopoda</taxon>
        <taxon>Pleurostigmophora</taxon>
        <taxon>Geophilomorpha</taxon>
        <taxon>Linotaeniidae</taxon>
        <taxon>Strigamia</taxon>
    </lineage>
</organism>
<dbReference type="EnsemblMetazoa" id="SMAR001034-RA">
    <property type="protein sequence ID" value="SMAR001034-PA"/>
    <property type="gene ID" value="SMAR001034"/>
</dbReference>
<dbReference type="AlphaFoldDB" id="T1IJG6"/>
<dbReference type="EMBL" id="JH430285">
    <property type="status" value="NOT_ANNOTATED_CDS"/>
    <property type="molecule type" value="Genomic_DNA"/>
</dbReference>
<evidence type="ECO:0000256" key="2">
    <source>
        <dbReference type="ARBA" id="ARBA00010663"/>
    </source>
</evidence>
<dbReference type="PANTHER" id="PTHR24248">
    <property type="entry name" value="ADRENERGIC RECEPTOR-RELATED G-PROTEIN COUPLED RECEPTOR"/>
    <property type="match status" value="1"/>
</dbReference>
<evidence type="ECO:0000313" key="14">
    <source>
        <dbReference type="EnsemblMetazoa" id="SMAR001034-PA"/>
    </source>
</evidence>
<feature type="transmembrane region" description="Helical" evidence="12">
    <location>
        <begin position="150"/>
        <end position="175"/>
    </location>
</feature>
<dbReference type="Pfam" id="PF00001">
    <property type="entry name" value="7tm_1"/>
    <property type="match status" value="1"/>
</dbReference>
<keyword evidence="6 11" id="KW-0297">G-protein coupled receptor</keyword>
<feature type="transmembrane region" description="Helical" evidence="12">
    <location>
        <begin position="195"/>
        <end position="217"/>
    </location>
</feature>
<keyword evidence="8" id="KW-1015">Disulfide bond</keyword>
<evidence type="ECO:0000256" key="11">
    <source>
        <dbReference type="RuleBase" id="RU000688"/>
    </source>
</evidence>
<evidence type="ECO:0000256" key="9">
    <source>
        <dbReference type="ARBA" id="ARBA00023170"/>
    </source>
</evidence>
<dbReference type="OMA" id="HEMDSNI"/>
<dbReference type="SMART" id="SM01381">
    <property type="entry name" value="7TM_GPCR_Srsx"/>
    <property type="match status" value="1"/>
</dbReference>
<dbReference type="PRINTS" id="PR00242">
    <property type="entry name" value="DOPAMINER"/>
</dbReference>
<evidence type="ECO:0000313" key="15">
    <source>
        <dbReference type="Proteomes" id="UP000014500"/>
    </source>
</evidence>
<evidence type="ECO:0000256" key="7">
    <source>
        <dbReference type="ARBA" id="ARBA00023136"/>
    </source>
</evidence>
<feature type="transmembrane region" description="Helical" evidence="12">
    <location>
        <begin position="264"/>
        <end position="286"/>
    </location>
</feature>
<comment type="subcellular location">
    <subcellularLocation>
        <location evidence="1">Cell membrane</location>
        <topology evidence="1">Multi-pass membrane protein</topology>
    </subcellularLocation>
</comment>
<dbReference type="eggNOG" id="KOG3656">
    <property type="taxonomic scope" value="Eukaryota"/>
</dbReference>
<keyword evidence="4 11" id="KW-0812">Transmembrane</keyword>
<keyword evidence="9 11" id="KW-0675">Receptor</keyword>
<evidence type="ECO:0000256" key="3">
    <source>
        <dbReference type="ARBA" id="ARBA00022475"/>
    </source>
</evidence>
<dbReference type="PROSITE" id="PS00237">
    <property type="entry name" value="G_PROTEIN_RECEP_F1_1"/>
    <property type="match status" value="1"/>
</dbReference>
<dbReference type="CDD" id="cd14967">
    <property type="entry name" value="7tmA_amine_R-like"/>
    <property type="match status" value="1"/>
</dbReference>
<dbReference type="PROSITE" id="PS50262">
    <property type="entry name" value="G_PROTEIN_RECEP_F1_2"/>
    <property type="match status" value="1"/>
</dbReference>
<evidence type="ECO:0000256" key="10">
    <source>
        <dbReference type="ARBA" id="ARBA00023224"/>
    </source>
</evidence>
<evidence type="ECO:0000256" key="5">
    <source>
        <dbReference type="ARBA" id="ARBA00022989"/>
    </source>
</evidence>
<comment type="similarity">
    <text evidence="2 11">Belongs to the G-protein coupled receptor 1 family.</text>
</comment>
<reference evidence="15" key="1">
    <citation type="submission" date="2011-05" db="EMBL/GenBank/DDBJ databases">
        <authorList>
            <person name="Richards S.R."/>
            <person name="Qu J."/>
            <person name="Jiang H."/>
            <person name="Jhangiani S.N."/>
            <person name="Agravi P."/>
            <person name="Goodspeed R."/>
            <person name="Gross S."/>
            <person name="Mandapat C."/>
            <person name="Jackson L."/>
            <person name="Mathew T."/>
            <person name="Pu L."/>
            <person name="Thornton R."/>
            <person name="Saada N."/>
            <person name="Wilczek-Boney K.B."/>
            <person name="Lee S."/>
            <person name="Kovar C."/>
            <person name="Wu Y."/>
            <person name="Scherer S.E."/>
            <person name="Worley K.C."/>
            <person name="Muzny D.M."/>
            <person name="Gibbs R."/>
        </authorList>
    </citation>
    <scope>NUCLEOTIDE SEQUENCE</scope>
    <source>
        <strain evidence="15">Brora</strain>
    </source>
</reference>
<keyword evidence="5 12" id="KW-1133">Transmembrane helix</keyword>
<dbReference type="GO" id="GO:0004930">
    <property type="term" value="F:G protein-coupled receptor activity"/>
    <property type="evidence" value="ECO:0007669"/>
    <property type="project" value="UniProtKB-KW"/>
</dbReference>
<feature type="domain" description="G-protein coupled receptors family 1 profile" evidence="13">
    <location>
        <begin position="50"/>
        <end position="317"/>
    </location>
</feature>
<dbReference type="PRINTS" id="PR00237">
    <property type="entry name" value="GPCRRHODOPSN"/>
</dbReference>
<dbReference type="InterPro" id="IPR017452">
    <property type="entry name" value="GPCR_Rhodpsn_7TM"/>
</dbReference>
<dbReference type="HOGENOM" id="CLU_009579_11_5_1"/>
<dbReference type="InterPro" id="IPR000276">
    <property type="entry name" value="GPCR_Rhodpsn"/>
</dbReference>
<evidence type="ECO:0000256" key="1">
    <source>
        <dbReference type="ARBA" id="ARBA00004651"/>
    </source>
</evidence>
<dbReference type="Proteomes" id="UP000014500">
    <property type="component" value="Unassembled WGS sequence"/>
</dbReference>
<feature type="transmembrane region" description="Helical" evidence="12">
    <location>
        <begin position="34"/>
        <end position="59"/>
    </location>
</feature>
<evidence type="ECO:0000259" key="13">
    <source>
        <dbReference type="PROSITE" id="PS50262"/>
    </source>
</evidence>
<evidence type="ECO:0000256" key="12">
    <source>
        <dbReference type="SAM" id="Phobius"/>
    </source>
</evidence>
<keyword evidence="7 12" id="KW-0472">Membrane</keyword>
<accession>T1IJG6</accession>
<feature type="transmembrane region" description="Helical" evidence="12">
    <location>
        <begin position="108"/>
        <end position="129"/>
    </location>
</feature>
<keyword evidence="10 11" id="KW-0807">Transducer</keyword>
<dbReference type="PANTHER" id="PTHR24248:SF66">
    <property type="entry name" value="OCTOPAMINE RECEPTOR BETA-3R"/>
    <property type="match status" value="1"/>
</dbReference>
<dbReference type="GO" id="GO:0071880">
    <property type="term" value="P:adenylate cyclase-activating adrenergic receptor signaling pathway"/>
    <property type="evidence" value="ECO:0007669"/>
    <property type="project" value="TreeGrafter"/>
</dbReference>
<sequence length="373" mass="42415">METEETNELLTLSGFGNETSVEDSLSWRQLLLRVSGAVFCGLVICLTLTGNVLVVMAVATFRNLRTITNMLMTSLAVADIAVAVLVMPYLLVYDVTRKWSFGPVFCHVWISCDVMCCTASILHLCIIALDRYWAITSPLLYKAIMNERRATILITGAWVASASISFIPIMLGWYSDEPVSFQKEMTDCSLNVNQVYAVVSSLTSFYLPSPIMFYIYLKIFFIARTQSREIKRLERMMEHVPKNEQKRIKKQSKRFTSDTKAIKTLGMIMGVFCICWLPFFLMYLILPFCPSCDIPYEAKSAITWLGYINSSINPCIYGLFNADFRAAFRRTLRCDCRKSRLRQMSGQGLNRSLRSVDSMELDSISTIKSSNTF</sequence>
<dbReference type="SUPFAM" id="SSF81321">
    <property type="entry name" value="Family A G protein-coupled receptor-like"/>
    <property type="match status" value="1"/>
</dbReference>
<dbReference type="Gene3D" id="1.20.1070.10">
    <property type="entry name" value="Rhodopsin 7-helix transmembrane proteins"/>
    <property type="match status" value="1"/>
</dbReference>
<evidence type="ECO:0000256" key="8">
    <source>
        <dbReference type="ARBA" id="ARBA00023157"/>
    </source>
</evidence>